<dbReference type="Proteomes" id="UP000034799">
    <property type="component" value="Unassembled WGS sequence"/>
</dbReference>
<dbReference type="EMBL" id="LBWK01000001">
    <property type="protein sequence ID" value="KKR06233.1"/>
    <property type="molecule type" value="Genomic_DNA"/>
</dbReference>
<name>A0A0G0MSW5_9BACT</name>
<organism evidence="1 2">
    <name type="scientific">candidate division WS6 bacterium GW2011_GWF2_39_15</name>
    <dbReference type="NCBI Taxonomy" id="1619100"/>
    <lineage>
        <taxon>Bacteria</taxon>
        <taxon>Candidatus Dojkabacteria</taxon>
    </lineage>
</organism>
<proteinExistence type="predicted"/>
<dbReference type="AlphaFoldDB" id="A0A0G0MSW5"/>
<accession>A0A0G0MSW5</accession>
<protein>
    <submittedName>
        <fullName evidence="1">Uncharacterized protein</fullName>
    </submittedName>
</protein>
<gene>
    <name evidence="1" type="ORF">UT34_C0001G0273</name>
</gene>
<reference evidence="1 2" key="1">
    <citation type="journal article" date="2015" name="Nature">
        <title>rRNA introns, odd ribosomes, and small enigmatic genomes across a large radiation of phyla.</title>
        <authorList>
            <person name="Brown C.T."/>
            <person name="Hug L.A."/>
            <person name="Thomas B.C."/>
            <person name="Sharon I."/>
            <person name="Castelle C.J."/>
            <person name="Singh A."/>
            <person name="Wilkins M.J."/>
            <person name="Williams K.H."/>
            <person name="Banfield J.F."/>
        </authorList>
    </citation>
    <scope>NUCLEOTIDE SEQUENCE [LARGE SCALE GENOMIC DNA]</scope>
</reference>
<sequence>MWNQTTSGRYFGEAKESGTAYGTIGIVEHRNTPILFQYSVKAMPGGRINFWGYRGFLRLTNLKTGFTAVQRAENVARVEQCPFKYWGTDPERVYSFVQSWLSVSNYLTWEKANPIFNQSEVREIAASFATSANEKEKTPTMPTCVADLFEKFDSNRPDSIRE</sequence>
<evidence type="ECO:0000313" key="1">
    <source>
        <dbReference type="EMBL" id="KKR06233.1"/>
    </source>
</evidence>
<comment type="caution">
    <text evidence="1">The sequence shown here is derived from an EMBL/GenBank/DDBJ whole genome shotgun (WGS) entry which is preliminary data.</text>
</comment>
<evidence type="ECO:0000313" key="2">
    <source>
        <dbReference type="Proteomes" id="UP000034799"/>
    </source>
</evidence>